<sequence length="154" mass="18018">MGFQEDELVLIKYKIKVFSTVFFCLHLFTLILCGFTFFEAFYRQQNCISQPPQHESSSKESVTKSNIDDTIKQKNFEFQERISQGFPVPQAYKGSALLDEKSLRLVFEEPIFIEKTNNCLYDYIEVLQHSITHRKLLGEVALQVPYLQDKSFVE</sequence>
<dbReference type="Proteomes" id="UP000593567">
    <property type="component" value="Unassembled WGS sequence"/>
</dbReference>
<name>A0A7J7K685_BUGNE</name>
<proteinExistence type="predicted"/>
<protein>
    <submittedName>
        <fullName evidence="2">Uncharacterized protein</fullName>
    </submittedName>
</protein>
<dbReference type="AlphaFoldDB" id="A0A7J7K685"/>
<gene>
    <name evidence="2" type="ORF">EB796_007571</name>
</gene>
<dbReference type="EMBL" id="VXIV02001150">
    <property type="protein sequence ID" value="KAF6034122.1"/>
    <property type="molecule type" value="Genomic_DNA"/>
</dbReference>
<keyword evidence="1" id="KW-0472">Membrane</keyword>
<organism evidence="2 3">
    <name type="scientific">Bugula neritina</name>
    <name type="common">Brown bryozoan</name>
    <name type="synonym">Sertularia neritina</name>
    <dbReference type="NCBI Taxonomy" id="10212"/>
    <lineage>
        <taxon>Eukaryota</taxon>
        <taxon>Metazoa</taxon>
        <taxon>Spiralia</taxon>
        <taxon>Lophotrochozoa</taxon>
        <taxon>Bryozoa</taxon>
        <taxon>Gymnolaemata</taxon>
        <taxon>Cheilostomatida</taxon>
        <taxon>Flustrina</taxon>
        <taxon>Buguloidea</taxon>
        <taxon>Bugulidae</taxon>
        <taxon>Bugula</taxon>
    </lineage>
</organism>
<reference evidence="2" key="1">
    <citation type="submission" date="2020-06" db="EMBL/GenBank/DDBJ databases">
        <title>Draft genome of Bugula neritina, a colonial animal packing powerful symbionts and potential medicines.</title>
        <authorList>
            <person name="Rayko M."/>
        </authorList>
    </citation>
    <scope>NUCLEOTIDE SEQUENCE [LARGE SCALE GENOMIC DNA]</scope>
    <source>
        <strain evidence="2">Kwan_BN1</strain>
    </source>
</reference>
<feature type="transmembrane region" description="Helical" evidence="1">
    <location>
        <begin position="21"/>
        <end position="42"/>
    </location>
</feature>
<keyword evidence="1" id="KW-1133">Transmembrane helix</keyword>
<accession>A0A7J7K685</accession>
<evidence type="ECO:0000313" key="2">
    <source>
        <dbReference type="EMBL" id="KAF6034122.1"/>
    </source>
</evidence>
<evidence type="ECO:0000256" key="1">
    <source>
        <dbReference type="SAM" id="Phobius"/>
    </source>
</evidence>
<keyword evidence="1" id="KW-0812">Transmembrane</keyword>
<comment type="caution">
    <text evidence="2">The sequence shown here is derived from an EMBL/GenBank/DDBJ whole genome shotgun (WGS) entry which is preliminary data.</text>
</comment>
<keyword evidence="3" id="KW-1185">Reference proteome</keyword>
<evidence type="ECO:0000313" key="3">
    <source>
        <dbReference type="Proteomes" id="UP000593567"/>
    </source>
</evidence>